<dbReference type="Proteomes" id="UP001302493">
    <property type="component" value="Chromosome"/>
</dbReference>
<sequence length="233" mass="24876">MINRVARAEAQLETLRNGWDAHLPAILESLSKVSGDAGLAEEAHYRIDAVRRDLDRATARLDAGLSSIRLSHVTLTSSSDTPGSNELRLHIRNGGPALAEHFAVDLAVGGAIPSEPEAATSIVVASSVDFGPDDDHAKALLDRLLTLLAPRGIIHIQRRSLEDIFNAVESGVLNARQARDMLGLNHQLAPSAHTTVNLKALMVEAGFKNVRIVPDSEGIGSVITATRVLEDEA</sequence>
<accession>A0ACD4VLI4</accession>
<protein>
    <submittedName>
        <fullName evidence="1">Uncharacterized protein</fullName>
    </submittedName>
</protein>
<organism evidence="1 2">
    <name type="scientific">Brevundimonas nasdae</name>
    <dbReference type="NCBI Taxonomy" id="172043"/>
    <lineage>
        <taxon>Bacteria</taxon>
        <taxon>Pseudomonadati</taxon>
        <taxon>Pseudomonadota</taxon>
        <taxon>Alphaproteobacteria</taxon>
        <taxon>Caulobacterales</taxon>
        <taxon>Caulobacteraceae</taxon>
        <taxon>Brevundimonas</taxon>
    </lineage>
</organism>
<keyword evidence="2" id="KW-1185">Reference proteome</keyword>
<evidence type="ECO:0000313" key="2">
    <source>
        <dbReference type="Proteomes" id="UP001302493"/>
    </source>
</evidence>
<gene>
    <name evidence="1" type="ORF">PZA08_01660</name>
</gene>
<reference evidence="1" key="1">
    <citation type="submission" date="2023-03" db="EMBL/GenBank/DDBJ databases">
        <title>Genome sequence of Brevundimonas nasdae SJTX8.</title>
        <authorList>
            <person name="Liang R."/>
        </authorList>
    </citation>
    <scope>NUCLEOTIDE SEQUENCE</scope>
    <source>
        <strain evidence="1">X8</strain>
    </source>
</reference>
<name>A0ACD4VLI4_9CAUL</name>
<proteinExistence type="predicted"/>
<dbReference type="EMBL" id="CP119180">
    <property type="protein sequence ID" value="WOB78895.1"/>
    <property type="molecule type" value="Genomic_DNA"/>
</dbReference>
<evidence type="ECO:0000313" key="1">
    <source>
        <dbReference type="EMBL" id="WOB78895.1"/>
    </source>
</evidence>